<dbReference type="RefSeq" id="WP_013044851.1">
    <property type="nucleotide sequence ID" value="NC_014008.1"/>
</dbReference>
<reference evidence="2 3" key="1">
    <citation type="journal article" date="2010" name="Stand. Genomic Sci.">
        <title>Complete genome sequence of Coraliomargarita akajimensis type strain (04OKA010-24).</title>
        <authorList>
            <person name="Mavromatis K."/>
            <person name="Abt B."/>
            <person name="Brambilla E."/>
            <person name="Lapidus A."/>
            <person name="Copeland A."/>
            <person name="Deshpande S."/>
            <person name="Nolan M."/>
            <person name="Lucas S."/>
            <person name="Tice H."/>
            <person name="Cheng J.F."/>
            <person name="Han C."/>
            <person name="Detter J.C."/>
            <person name="Woyke T."/>
            <person name="Goodwin L."/>
            <person name="Pitluck S."/>
            <person name="Held B."/>
            <person name="Brettin T."/>
            <person name="Tapia R."/>
            <person name="Ivanova N."/>
            <person name="Mikhailova N."/>
            <person name="Pati A."/>
            <person name="Liolios K."/>
            <person name="Chen A."/>
            <person name="Palaniappan K."/>
            <person name="Land M."/>
            <person name="Hauser L."/>
            <person name="Chang Y.J."/>
            <person name="Jeffries C.D."/>
            <person name="Rohde M."/>
            <person name="Goker M."/>
            <person name="Bristow J."/>
            <person name="Eisen J.A."/>
            <person name="Markowitz V."/>
            <person name="Hugenholtz P."/>
            <person name="Klenk H.P."/>
            <person name="Kyrpides N.C."/>
        </authorList>
    </citation>
    <scope>NUCLEOTIDE SEQUENCE [LARGE SCALE GENOMIC DNA]</scope>
    <source>
        <strain evidence="3">DSM 45221 / IAM 15411 / JCM 23193 / KCTC 12865</strain>
    </source>
</reference>
<dbReference type="KEGG" id="caa:Caka_3122"/>
<proteinExistence type="predicted"/>
<dbReference type="Proteomes" id="UP000000925">
    <property type="component" value="Chromosome"/>
</dbReference>
<dbReference type="HOGENOM" id="CLU_578362_0_0_0"/>
<accession>D5EIL4</accession>
<keyword evidence="3" id="KW-1185">Reference proteome</keyword>
<keyword evidence="1" id="KW-1133">Transmembrane helix</keyword>
<dbReference type="STRING" id="583355.Caka_3122"/>
<dbReference type="EMBL" id="CP001998">
    <property type="protein sequence ID" value="ADE56135.1"/>
    <property type="molecule type" value="Genomic_DNA"/>
</dbReference>
<protein>
    <submittedName>
        <fullName evidence="2">Uncharacterized protein</fullName>
    </submittedName>
</protein>
<dbReference type="AlphaFoldDB" id="D5EIL4"/>
<name>D5EIL4_CORAD</name>
<dbReference type="OrthoDB" id="194988at2"/>
<evidence type="ECO:0000313" key="3">
    <source>
        <dbReference type="Proteomes" id="UP000000925"/>
    </source>
</evidence>
<gene>
    <name evidence="2" type="ordered locus">Caka_3122</name>
</gene>
<sequence>MRGTLIIAVIAFAIGVLLTAWYVADEDAALAGNLQVPEALSNGAANSMERDDAVRNEAVTDRTPQVTEIGQSIRAIQASHPELYAYIVQDQESALLTALLKELSYLDPRAAARMIEQQEAGEFRDRLFYQFAETWRKSDPIASLSWLKTQAAFVNTATYRSELYETMVAVAKLNPDTAMANLDLLNNPGEQEAVIASMAEGWMAVSTDAAFEWLERLDEQGASNHLIKSAYGNIMSLYAQTKPKEAAAVIESIEDAALRWDLTAPLIDGFASDDMEGALDWVLISKHDESRAYGLMLITERGAIETERLLDVLKDDPALLDADSHQVLLSVVVGHAAREDPQMLMGRVGQFPSQLQASVIRQTVADWYQSDEAQTMEWLSRSARGEHYDIAAKQIASDMLAKDAFAALDLAQTIQSADQRFEALTAILSSSREAELTRLVDAVDFTYLSDEQHLALAGILESKQLMSPLVLP</sequence>
<keyword evidence="1" id="KW-0812">Transmembrane</keyword>
<evidence type="ECO:0000313" key="2">
    <source>
        <dbReference type="EMBL" id="ADE56135.1"/>
    </source>
</evidence>
<evidence type="ECO:0000256" key="1">
    <source>
        <dbReference type="SAM" id="Phobius"/>
    </source>
</evidence>
<organism evidence="2 3">
    <name type="scientific">Coraliomargarita akajimensis (strain DSM 45221 / IAM 15411 / JCM 23193 / KCTC 12865 / 04OKA010-24)</name>
    <dbReference type="NCBI Taxonomy" id="583355"/>
    <lineage>
        <taxon>Bacteria</taxon>
        <taxon>Pseudomonadati</taxon>
        <taxon>Verrucomicrobiota</taxon>
        <taxon>Opitutia</taxon>
        <taxon>Puniceicoccales</taxon>
        <taxon>Coraliomargaritaceae</taxon>
        <taxon>Coraliomargarita</taxon>
    </lineage>
</organism>
<feature type="transmembrane region" description="Helical" evidence="1">
    <location>
        <begin position="5"/>
        <end position="24"/>
    </location>
</feature>
<keyword evidence="1" id="KW-0472">Membrane</keyword>